<organism evidence="1 2">
    <name type="scientific">Haloarcula hispanica SH1 virus</name>
    <dbReference type="NCBI Taxonomy" id="326574"/>
    <lineage>
        <taxon>Viruses</taxon>
        <taxon>Singelaviria</taxon>
        <taxon>Helvetiavirae</taxon>
        <taxon>Dividoviricota</taxon>
        <taxon>Laserviricetes</taxon>
        <taxon>Halopanivirales</taxon>
        <taxon>Sphaerolipoviridae</taxon>
        <taxon>Alphasphaerolipovirus</taxon>
        <taxon>Alphasphaerolipovirus serpentinense</taxon>
    </lineage>
</organism>
<sequence length="59" mass="6232">MSDRQVVEATEDGYQMEVWASVAYRGPNGGFVSREEYVAARDGTDGYGAEGYGAGGYGA</sequence>
<reference evidence="1 2" key="1">
    <citation type="journal article" date="2005" name="J. Virol.">
        <title>Constituents of SH1, a novel lipid-containing virus infecting the halophilic euryarchaeon Haloarcula hispanica.</title>
        <authorList>
            <person name="Bamford D.H."/>
            <person name="Ravantti J.J."/>
            <person name="Ronnholm G."/>
            <person name="Laurinavicius S."/>
            <person name="Kukkaro P."/>
            <person name="Dyall-Smith M."/>
            <person name="Somerharju P."/>
            <person name="Kalkkinen N."/>
            <person name="Bamford J.K."/>
        </authorList>
    </citation>
    <scope>NUCLEOTIDE SEQUENCE</scope>
</reference>
<dbReference type="RefSeq" id="YP_271893.1">
    <property type="nucleotide sequence ID" value="NC_007217.1"/>
</dbReference>
<dbReference type="EMBL" id="AY950802">
    <property type="protein sequence ID" value="AAY24962.1"/>
    <property type="molecule type" value="Genomic_DNA"/>
</dbReference>
<name>Q4KPF1_9VIRU</name>
<evidence type="ECO:0000313" key="2">
    <source>
        <dbReference type="Proteomes" id="UP000001469"/>
    </source>
</evidence>
<proteinExistence type="predicted"/>
<evidence type="ECO:0000313" key="1">
    <source>
        <dbReference type="EMBL" id="AAY24962.1"/>
    </source>
</evidence>
<accession>Q4KPF1</accession>
<dbReference type="KEGG" id="vg:5176998"/>
<protein>
    <submittedName>
        <fullName evidence="1">ORF 36</fullName>
    </submittedName>
</protein>
<dbReference type="Proteomes" id="UP000001469">
    <property type="component" value="Segment"/>
</dbReference>
<dbReference type="GeneID" id="5176998"/>
<keyword evidence="2" id="KW-1185">Reference proteome</keyword>